<evidence type="ECO:0000256" key="1">
    <source>
        <dbReference type="SAM" id="SignalP"/>
    </source>
</evidence>
<keyword evidence="1" id="KW-0732">Signal</keyword>
<dbReference type="RefSeq" id="WP_345685670.1">
    <property type="nucleotide sequence ID" value="NZ_BAABRO010000011.1"/>
</dbReference>
<accession>A0ABP9VUW9</accession>
<dbReference type="InterPro" id="IPR051686">
    <property type="entry name" value="Lipoprotein_DolP"/>
</dbReference>
<reference evidence="3 4" key="1">
    <citation type="submission" date="2024-02" db="EMBL/GenBank/DDBJ databases">
        <title>Rhodopirellula caenicola NBRC 110016.</title>
        <authorList>
            <person name="Ichikawa N."/>
            <person name="Katano-Makiyama Y."/>
            <person name="Hidaka K."/>
        </authorList>
    </citation>
    <scope>NUCLEOTIDE SEQUENCE [LARGE SCALE GENOMIC DNA]</scope>
    <source>
        <strain evidence="3 4">NBRC 110016</strain>
    </source>
</reference>
<gene>
    <name evidence="3" type="ORF">Rcae01_04401</name>
</gene>
<dbReference type="Proteomes" id="UP001416858">
    <property type="component" value="Unassembled WGS sequence"/>
</dbReference>
<evidence type="ECO:0000313" key="3">
    <source>
        <dbReference type="EMBL" id="GAA5508932.1"/>
    </source>
</evidence>
<sequence>MRRTYFGLAIAAIAALGPMQVFGGDREIAQQIIQRLKVNRDSGALKDFTLDMKVDNGVVLFRGNVSQSAQKDLVLKTASGIEGIQNIVDEVTINGHAPEAEKATAVVVKPAKSVAVVTPAPAIEESVKPAKADSTSNAVAKSNRNQPRESNFSFSQALAAKAAAIQKQEVKEESSSVSESTIVQAAMPHFEAPEAMPGEIRPTAAVELNASPIPSEDEQVVSAVVGALGQAQKSGKLRGFGVDVTSHGGVVHLKGRAASQSQRDAIIRIAESTPGVAGVRDTIEVAQAELPHLPKPPALQAAPAPQMQARMAANQGPAPAMAAPYRMSQQPQPVQAAPVGYGGVPGAPVMGQPVPMAPYTGGGAPRYDAPNLPNYAWPGYASYPNYAALTYPQQYSPSAWPYIGPFYPYPQVPLGWRKVSLEWDDGWWFLDFTDR</sequence>
<feature type="signal peptide" evidence="1">
    <location>
        <begin position="1"/>
        <end position="23"/>
    </location>
</feature>
<evidence type="ECO:0000313" key="4">
    <source>
        <dbReference type="Proteomes" id="UP001416858"/>
    </source>
</evidence>
<dbReference type="PANTHER" id="PTHR34606:SF15">
    <property type="entry name" value="BON DOMAIN-CONTAINING PROTEIN"/>
    <property type="match status" value="1"/>
</dbReference>
<feature type="domain" description="BON" evidence="2">
    <location>
        <begin position="24"/>
        <end position="95"/>
    </location>
</feature>
<keyword evidence="4" id="KW-1185">Reference proteome</keyword>
<protein>
    <recommendedName>
        <fullName evidence="2">BON domain-containing protein</fullName>
    </recommendedName>
</protein>
<dbReference type="Gene3D" id="3.30.1340.30">
    <property type="match status" value="2"/>
</dbReference>
<dbReference type="InterPro" id="IPR007055">
    <property type="entry name" value="BON_dom"/>
</dbReference>
<feature type="domain" description="BON" evidence="2">
    <location>
        <begin position="216"/>
        <end position="287"/>
    </location>
</feature>
<feature type="chain" id="PRO_5046571601" description="BON domain-containing protein" evidence="1">
    <location>
        <begin position="24"/>
        <end position="435"/>
    </location>
</feature>
<evidence type="ECO:0000259" key="2">
    <source>
        <dbReference type="PROSITE" id="PS50914"/>
    </source>
</evidence>
<proteinExistence type="predicted"/>
<dbReference type="EMBL" id="BAABRO010000011">
    <property type="protein sequence ID" value="GAA5508932.1"/>
    <property type="molecule type" value="Genomic_DNA"/>
</dbReference>
<dbReference type="PROSITE" id="PS50914">
    <property type="entry name" value="BON"/>
    <property type="match status" value="2"/>
</dbReference>
<dbReference type="PANTHER" id="PTHR34606">
    <property type="entry name" value="BON DOMAIN-CONTAINING PROTEIN"/>
    <property type="match status" value="1"/>
</dbReference>
<dbReference type="Pfam" id="PF04972">
    <property type="entry name" value="BON"/>
    <property type="match status" value="2"/>
</dbReference>
<comment type="caution">
    <text evidence="3">The sequence shown here is derived from an EMBL/GenBank/DDBJ whole genome shotgun (WGS) entry which is preliminary data.</text>
</comment>
<organism evidence="3 4">
    <name type="scientific">Novipirellula caenicola</name>
    <dbReference type="NCBI Taxonomy" id="1536901"/>
    <lineage>
        <taxon>Bacteria</taxon>
        <taxon>Pseudomonadati</taxon>
        <taxon>Planctomycetota</taxon>
        <taxon>Planctomycetia</taxon>
        <taxon>Pirellulales</taxon>
        <taxon>Pirellulaceae</taxon>
        <taxon>Novipirellula</taxon>
    </lineage>
</organism>
<name>A0ABP9VUW9_9BACT</name>